<evidence type="ECO:0000313" key="3">
    <source>
        <dbReference type="Proteomes" id="UP000492821"/>
    </source>
</evidence>
<accession>A0A7E4VJY0</accession>
<protein>
    <submittedName>
        <fullName evidence="4">Smr domain-containing protein</fullName>
    </submittedName>
</protein>
<feature type="region of interest" description="Disordered" evidence="1">
    <location>
        <begin position="224"/>
        <end position="250"/>
    </location>
</feature>
<dbReference type="InterPro" id="IPR036063">
    <property type="entry name" value="Smr_dom_sf"/>
</dbReference>
<feature type="domain" description="Smr" evidence="2">
    <location>
        <begin position="274"/>
        <end position="352"/>
    </location>
</feature>
<dbReference type="AlphaFoldDB" id="A0A7E4VJY0"/>
<evidence type="ECO:0000259" key="2">
    <source>
        <dbReference type="PROSITE" id="PS50828"/>
    </source>
</evidence>
<evidence type="ECO:0000256" key="1">
    <source>
        <dbReference type="SAM" id="MobiDB-lite"/>
    </source>
</evidence>
<dbReference type="WBParaSite" id="Pan_g21861.t1">
    <property type="protein sequence ID" value="Pan_g21861.t1"/>
    <property type="gene ID" value="Pan_g21861"/>
</dbReference>
<proteinExistence type="predicted"/>
<dbReference type="PROSITE" id="PS50828">
    <property type="entry name" value="SMR"/>
    <property type="match status" value="1"/>
</dbReference>
<dbReference type="SMART" id="SM00463">
    <property type="entry name" value="SMR"/>
    <property type="match status" value="1"/>
</dbReference>
<dbReference type="SUPFAM" id="SSF160443">
    <property type="entry name" value="SMR domain-like"/>
    <property type="match status" value="1"/>
</dbReference>
<dbReference type="Gene3D" id="3.30.1370.110">
    <property type="match status" value="1"/>
</dbReference>
<reference evidence="4" key="2">
    <citation type="submission" date="2020-10" db="UniProtKB">
        <authorList>
            <consortium name="WormBaseParasite"/>
        </authorList>
    </citation>
    <scope>IDENTIFICATION</scope>
</reference>
<keyword evidence="3" id="KW-1185">Reference proteome</keyword>
<evidence type="ECO:0000313" key="4">
    <source>
        <dbReference type="WBParaSite" id="Pan_g21861.t1"/>
    </source>
</evidence>
<sequence length="352" mass="40909">MDISYDRLETWQKFALLEMAMDRLQRKKHMTALIRFVRSKYDINLVCREYKLDIPDLEVEDIMESALAKLARRFDYVPPDRQIRMLQVFDEERDLMRTFKRTADEVVTDDGQESPKQDQWPFAMPSEMQLELLGQLFKGAASEYHSDLRYTFRMTGYDAVKAAELLDLSDLLVTEKDDNVVKEFEDLLQQVPKEEREGARALLIANKYNIDATCTHLGIKRFPGKSKKKRGGKTINITGNFKKPPLPEPNIWPDTDACTPALLPYQMQHHPTVVDLHYFTLEDAREALQTFVKHHRRHNTGEVRIITGRGKNSADAKHTISKLVDNELKNMGVKFNRNPRNKGEIFATVRRI</sequence>
<reference evidence="3" key="1">
    <citation type="journal article" date="2013" name="Genetics">
        <title>The draft genome and transcriptome of Panagrellus redivivus are shaped by the harsh demands of a free-living lifestyle.</title>
        <authorList>
            <person name="Srinivasan J."/>
            <person name="Dillman A.R."/>
            <person name="Macchietto M.G."/>
            <person name="Heikkinen L."/>
            <person name="Lakso M."/>
            <person name="Fracchia K.M."/>
            <person name="Antoshechkin I."/>
            <person name="Mortazavi A."/>
            <person name="Wong G."/>
            <person name="Sternberg P.W."/>
        </authorList>
    </citation>
    <scope>NUCLEOTIDE SEQUENCE [LARGE SCALE GENOMIC DNA]</scope>
    <source>
        <strain evidence="3">MT8872</strain>
    </source>
</reference>
<name>A0A7E4VJY0_PANRE</name>
<dbReference type="InterPro" id="IPR002625">
    <property type="entry name" value="Smr_dom"/>
</dbReference>
<dbReference type="Pfam" id="PF01713">
    <property type="entry name" value="Smr"/>
    <property type="match status" value="1"/>
</dbReference>
<dbReference type="Proteomes" id="UP000492821">
    <property type="component" value="Unassembled WGS sequence"/>
</dbReference>
<organism evidence="3 4">
    <name type="scientific">Panagrellus redivivus</name>
    <name type="common">Microworm</name>
    <dbReference type="NCBI Taxonomy" id="6233"/>
    <lineage>
        <taxon>Eukaryota</taxon>
        <taxon>Metazoa</taxon>
        <taxon>Ecdysozoa</taxon>
        <taxon>Nematoda</taxon>
        <taxon>Chromadorea</taxon>
        <taxon>Rhabditida</taxon>
        <taxon>Tylenchina</taxon>
        <taxon>Panagrolaimomorpha</taxon>
        <taxon>Panagrolaimoidea</taxon>
        <taxon>Panagrolaimidae</taxon>
        <taxon>Panagrellus</taxon>
    </lineage>
</organism>